<dbReference type="GO" id="GO:0000139">
    <property type="term" value="C:Golgi membrane"/>
    <property type="evidence" value="ECO:0007669"/>
    <property type="project" value="UniProtKB-SubCell"/>
</dbReference>
<evidence type="ECO:0000256" key="6">
    <source>
        <dbReference type="ARBA" id="ARBA00023145"/>
    </source>
</evidence>
<feature type="chain" id="PRO_5035020135" description="Phosphatidylserine decarboxylase 2 alpha chain" evidence="11">
    <location>
        <begin position="1054"/>
        <end position="1098"/>
    </location>
</feature>
<keyword evidence="5 11" id="KW-0472">Membrane</keyword>
<gene>
    <name evidence="11" type="primary">PSD2</name>
    <name evidence="14" type="ORF">FB192DRAFT_1079956</name>
</gene>
<evidence type="ECO:0000256" key="10">
    <source>
        <dbReference type="ARBA" id="ARBA00023317"/>
    </source>
</evidence>
<feature type="compositionally biased region" description="Basic residues" evidence="12">
    <location>
        <begin position="313"/>
        <end position="324"/>
    </location>
</feature>
<keyword evidence="11" id="KW-0333">Golgi apparatus</keyword>
<dbReference type="SUPFAM" id="SSF49562">
    <property type="entry name" value="C2 domain (Calcium/lipid-binding domain, CaLB)"/>
    <property type="match status" value="2"/>
</dbReference>
<comment type="catalytic activity">
    <reaction evidence="11">
        <text>a 1,2-diacyl-sn-glycero-3-phospho-L-serine + H(+) = a 1,2-diacyl-sn-glycero-3-phosphoethanolamine + CO2</text>
        <dbReference type="Rhea" id="RHEA:20828"/>
        <dbReference type="ChEBI" id="CHEBI:15378"/>
        <dbReference type="ChEBI" id="CHEBI:16526"/>
        <dbReference type="ChEBI" id="CHEBI:57262"/>
        <dbReference type="ChEBI" id="CHEBI:64612"/>
        <dbReference type="EC" id="4.1.1.65"/>
    </reaction>
</comment>
<evidence type="ECO:0000256" key="5">
    <source>
        <dbReference type="ARBA" id="ARBA00023136"/>
    </source>
</evidence>
<feature type="compositionally biased region" description="Acidic residues" evidence="12">
    <location>
        <begin position="598"/>
        <end position="628"/>
    </location>
</feature>
<evidence type="ECO:0000256" key="8">
    <source>
        <dbReference type="ARBA" id="ARBA00023239"/>
    </source>
</evidence>
<keyword evidence="6 11" id="KW-0865">Zymogen</keyword>
<comment type="function">
    <text evidence="11">Catalyzes the formation of phosphatidylethanolamine (PtdEtn) from phosphatidylserine (PtdSer). Plays a central role in phospholipid metabolism and in the interorganelle trafficking of phosphatidylserine.</text>
</comment>
<keyword evidence="3 11" id="KW-0210">Decarboxylase</keyword>
<feature type="site" description="Cleavage (non-hydrolytic); by autocatalysis" evidence="11">
    <location>
        <begin position="1053"/>
        <end position="1054"/>
    </location>
</feature>
<name>A0A8H4BJW0_MUCCL</name>
<evidence type="ECO:0000256" key="12">
    <source>
        <dbReference type="SAM" id="MobiDB-lite"/>
    </source>
</evidence>
<feature type="region of interest" description="Disordered" evidence="12">
    <location>
        <begin position="566"/>
        <end position="628"/>
    </location>
</feature>
<dbReference type="GO" id="GO:0010008">
    <property type="term" value="C:endosome membrane"/>
    <property type="evidence" value="ECO:0007669"/>
    <property type="project" value="UniProtKB-SubCell"/>
</dbReference>
<keyword evidence="7 11" id="KW-0594">Phospholipid biosynthesis</keyword>
<dbReference type="Pfam" id="PF00168">
    <property type="entry name" value="C2"/>
    <property type="match status" value="2"/>
</dbReference>
<dbReference type="PANTHER" id="PTHR10067:SF17">
    <property type="entry name" value="PHOSPHATIDYLSERINE DECARBOXYLASE PROENZYME 2"/>
    <property type="match status" value="1"/>
</dbReference>
<feature type="compositionally biased region" description="Basic residues" evidence="12">
    <location>
        <begin position="228"/>
        <end position="237"/>
    </location>
</feature>
<dbReference type="UniPathway" id="UPA00558">
    <property type="reaction ID" value="UER00616"/>
</dbReference>
<dbReference type="Pfam" id="PF02666">
    <property type="entry name" value="PS_Dcarbxylase"/>
    <property type="match status" value="1"/>
</dbReference>
<comment type="subcellular location">
    <subcellularLocation>
        <location evidence="11">Golgi apparatus membrane</location>
        <topology evidence="11">Peripheral membrane protein</topology>
        <orientation evidence="11">Cytoplasmic side</orientation>
    </subcellularLocation>
    <subcellularLocation>
        <location evidence="11">Endosome membrane</location>
        <topology evidence="11">Peripheral membrane protein</topology>
        <orientation evidence="11">Cytoplasmic side</orientation>
    </subcellularLocation>
</comment>
<dbReference type="GO" id="GO:0005795">
    <property type="term" value="C:Golgi stack"/>
    <property type="evidence" value="ECO:0007669"/>
    <property type="project" value="UniProtKB-UniRule"/>
</dbReference>
<feature type="active site" description="Charge relay system; for autoendoproteolytic cleavage activity" evidence="11">
    <location>
        <position position="967"/>
    </location>
</feature>
<dbReference type="GO" id="GO:0004609">
    <property type="term" value="F:phosphatidylserine decarboxylase activity"/>
    <property type="evidence" value="ECO:0007669"/>
    <property type="project" value="UniProtKB-UniRule"/>
</dbReference>
<dbReference type="PROSITE" id="PS50004">
    <property type="entry name" value="C2"/>
    <property type="match status" value="2"/>
</dbReference>
<keyword evidence="2 11" id="KW-0444">Lipid biosynthesis</keyword>
<reference evidence="14 15" key="1">
    <citation type="submission" date="2019-09" db="EMBL/GenBank/DDBJ databases">
        <authorList>
            <consortium name="DOE Joint Genome Institute"/>
            <person name="Mondo S.J."/>
            <person name="Navarro-Mendoza M.I."/>
            <person name="Perez-Arques C."/>
            <person name="Panchal S."/>
            <person name="Nicolas F.E."/>
            <person name="Ganguly P."/>
            <person name="Pangilinan J."/>
            <person name="Grigoriev I."/>
            <person name="Heitman J."/>
            <person name="Sanya K."/>
            <person name="Garre V."/>
        </authorList>
    </citation>
    <scope>NUCLEOTIDE SEQUENCE [LARGE SCALE GENOMIC DNA]</scope>
    <source>
        <strain evidence="14 15">MU402</strain>
    </source>
</reference>
<comment type="caution">
    <text evidence="14">The sequence shown here is derived from an EMBL/GenBank/DDBJ whole genome shotgun (WGS) entry which is preliminary data.</text>
</comment>
<dbReference type="InterPro" id="IPR011992">
    <property type="entry name" value="EF-hand-dom_pair"/>
</dbReference>
<evidence type="ECO:0000256" key="4">
    <source>
        <dbReference type="ARBA" id="ARBA00023098"/>
    </source>
</evidence>
<dbReference type="Gene3D" id="2.60.40.150">
    <property type="entry name" value="C2 domain"/>
    <property type="match status" value="2"/>
</dbReference>
<feature type="active site" description="Charge relay system; for autoendoproteolytic cleavage activity" evidence="11">
    <location>
        <position position="1054"/>
    </location>
</feature>
<feature type="domain" description="C2" evidence="13">
    <location>
        <begin position="41"/>
        <end position="157"/>
    </location>
</feature>
<keyword evidence="9 11" id="KW-1208">Phospholipid metabolism</keyword>
<keyword evidence="11" id="KW-0967">Endosome</keyword>
<evidence type="ECO:0000313" key="15">
    <source>
        <dbReference type="Proteomes" id="UP000469890"/>
    </source>
</evidence>
<comment type="subunit">
    <text evidence="11">Heterodimer of a large membrane-associated beta subunit and a small pyruvoyl-containing alpha subunit.</text>
</comment>
<feature type="region of interest" description="Disordered" evidence="12">
    <location>
        <begin position="228"/>
        <end position="325"/>
    </location>
</feature>
<feature type="compositionally biased region" description="Polar residues" evidence="12">
    <location>
        <begin position="238"/>
        <end position="249"/>
    </location>
</feature>
<evidence type="ECO:0000256" key="9">
    <source>
        <dbReference type="ARBA" id="ARBA00023264"/>
    </source>
</evidence>
<feature type="modified residue" description="Pyruvic acid (Ser); by autocatalysis" evidence="11">
    <location>
        <position position="1054"/>
    </location>
</feature>
<comment type="domain">
    <text evidence="11">The C2 domains have an essential, but non-catalytic function. They may facilitate interactions with other proteins and are required for lipid transport function.</text>
</comment>
<evidence type="ECO:0000256" key="11">
    <source>
        <dbReference type="HAMAP-Rule" id="MF_03209"/>
    </source>
</evidence>
<dbReference type="AlphaFoldDB" id="A0A8H4BJW0"/>
<evidence type="ECO:0000313" key="14">
    <source>
        <dbReference type="EMBL" id="KAF1803528.1"/>
    </source>
</evidence>
<keyword evidence="4 11" id="KW-0443">Lipid metabolism</keyword>
<dbReference type="GO" id="GO:0006646">
    <property type="term" value="P:phosphatidylethanolamine biosynthetic process"/>
    <property type="evidence" value="ECO:0007669"/>
    <property type="project" value="UniProtKB-UniRule"/>
</dbReference>
<accession>A0A8H4BJW0</accession>
<organism evidence="14 15">
    <name type="scientific">Mucor circinelloides f. lusitanicus</name>
    <name type="common">Mucor racemosus var. lusitanicus</name>
    <dbReference type="NCBI Taxonomy" id="29924"/>
    <lineage>
        <taxon>Eukaryota</taxon>
        <taxon>Fungi</taxon>
        <taxon>Fungi incertae sedis</taxon>
        <taxon>Mucoromycota</taxon>
        <taxon>Mucoromycotina</taxon>
        <taxon>Mucoromycetes</taxon>
        <taxon>Mucorales</taxon>
        <taxon>Mucorineae</taxon>
        <taxon>Mucoraceae</taxon>
        <taxon>Mucor</taxon>
    </lineage>
</organism>
<dbReference type="EMBL" id="JAAECE010000003">
    <property type="protein sequence ID" value="KAF1803528.1"/>
    <property type="molecule type" value="Genomic_DNA"/>
</dbReference>
<protein>
    <recommendedName>
        <fullName evidence="11">Phosphatidylserine decarboxylase proenzyme 2</fullName>
        <ecNumber evidence="11">4.1.1.65</ecNumber>
    </recommendedName>
    <component>
        <recommendedName>
            <fullName evidence="11">Phosphatidylserine decarboxylase 2 beta chain</fullName>
        </recommendedName>
    </component>
    <component>
        <recommendedName>
            <fullName evidence="11">Phosphatidylserine decarboxylase 2 alpha chain</fullName>
        </recommendedName>
    </component>
</protein>
<dbReference type="SMART" id="SM00239">
    <property type="entry name" value="C2"/>
    <property type="match status" value="2"/>
</dbReference>
<comment type="pathway">
    <text evidence="11">Phospholipid metabolism; phosphatidylethanolamine biosynthesis; phosphatidylethanolamine from CDP-diacylglycerol: step 2/2.</text>
</comment>
<feature type="chain" id="PRO_5035020136" description="Phosphatidylserine decarboxylase 2 beta chain" evidence="11">
    <location>
        <begin position="1"/>
        <end position="1053"/>
    </location>
</feature>
<comment type="cofactor">
    <cofactor evidence="11">
        <name>pyruvate</name>
        <dbReference type="ChEBI" id="CHEBI:15361"/>
    </cofactor>
    <text evidence="11">Binds 1 pyruvoyl group covalently per subunit.</text>
</comment>
<comment type="pathway">
    <text evidence="1">Lipid metabolism.</text>
</comment>
<feature type="active site" description="Charge relay system; for autoendoproteolytic cleavage activity" evidence="11">
    <location>
        <position position="911"/>
    </location>
</feature>
<evidence type="ECO:0000256" key="2">
    <source>
        <dbReference type="ARBA" id="ARBA00022516"/>
    </source>
</evidence>
<evidence type="ECO:0000256" key="3">
    <source>
        <dbReference type="ARBA" id="ARBA00022793"/>
    </source>
</evidence>
<evidence type="ECO:0000259" key="13">
    <source>
        <dbReference type="PROSITE" id="PS50004"/>
    </source>
</evidence>
<dbReference type="SUPFAM" id="SSF47473">
    <property type="entry name" value="EF-hand"/>
    <property type="match status" value="1"/>
</dbReference>
<dbReference type="InterPro" id="IPR035892">
    <property type="entry name" value="C2_domain_sf"/>
</dbReference>
<evidence type="ECO:0000256" key="7">
    <source>
        <dbReference type="ARBA" id="ARBA00023209"/>
    </source>
</evidence>
<dbReference type="HAMAP" id="MF_00663">
    <property type="entry name" value="PS_decarb_PSD_B_type2"/>
    <property type="match status" value="1"/>
</dbReference>
<proteinExistence type="inferred from homology"/>
<dbReference type="NCBIfam" id="TIGR00163">
    <property type="entry name" value="PS_decarb"/>
    <property type="match status" value="1"/>
</dbReference>
<dbReference type="Proteomes" id="UP000469890">
    <property type="component" value="Unassembled WGS sequence"/>
</dbReference>
<comment type="PTM">
    <text evidence="11">Is synthesized initially as an inactive proenzyme. Formation of the active enzyme involves a self-maturation process in which the active site pyruvoyl group is generated from an internal serine residue via an autocatalytic post-translational modification. Two non-identical subunits are generated from the proenzyme in this reaction, and the pyruvate is formed at the N-terminus of the alpha chain, which is derived from the carboxyl end of the proenzyme. The autoendoproteolytic cleavage occurs by a canonical serine protease mechanism, in which the side chain hydroxyl group of the serine supplies its oxygen atom to form the C-terminus of the beta chain, while the remainder of the serine residue undergoes an oxidative deamination to produce ammonia and the pyruvoyl prosthetic group on the alpha chain. During this reaction, the Ser that is part of the protease active site of the proenzyme becomes the pyruvoyl prosthetic group, which constitutes an essential element of the active site of the mature decarboxylase.</text>
</comment>
<dbReference type="InterPro" id="IPR033179">
    <property type="entry name" value="PSD_type2_pro"/>
</dbReference>
<dbReference type="EC" id="4.1.1.65" evidence="11"/>
<evidence type="ECO:0000256" key="1">
    <source>
        <dbReference type="ARBA" id="ARBA00005189"/>
    </source>
</evidence>
<dbReference type="InterPro" id="IPR033177">
    <property type="entry name" value="PSD-B"/>
</dbReference>
<dbReference type="InterPro" id="IPR000008">
    <property type="entry name" value="C2_dom"/>
</dbReference>
<dbReference type="CDD" id="cd00030">
    <property type="entry name" value="C2"/>
    <property type="match status" value="1"/>
</dbReference>
<feature type="domain" description="C2" evidence="13">
    <location>
        <begin position="310"/>
        <end position="440"/>
    </location>
</feature>
<keyword evidence="8 11" id="KW-0456">Lyase</keyword>
<keyword evidence="10 11" id="KW-0670">Pyruvate</keyword>
<comment type="similarity">
    <text evidence="11">Belongs to the phosphatidylserine decarboxylase family. PSD-B subfamily. Eukaryotic type II sub-subfamily.</text>
</comment>
<dbReference type="GO" id="GO:0016540">
    <property type="term" value="P:protein autoprocessing"/>
    <property type="evidence" value="ECO:0007669"/>
    <property type="project" value="UniProtKB-UniRule"/>
</dbReference>
<dbReference type="PANTHER" id="PTHR10067">
    <property type="entry name" value="PHOSPHATIDYLSERINE DECARBOXYLASE"/>
    <property type="match status" value="1"/>
</dbReference>
<sequence>MPSNVLIEAAHPTSRLSKSSTTSRKFRLFKSHSRRKRPRSVETIKQPSIEHDQDLKKHLRLRITIAQARQIAPDLDTFVIVRCLKHSHRTHVAINSTEPVWSCSFDVPINSITKRKQWRRGITIILCSKDRFRSQFLGQIHLPFPAIIEEEEAAAAALFYDDVYNTSSWHPIHSTQNQQRKLSLSSTPRRRAFSESLGGEINVKTGLILEGFENDHSQVKNQRIKQVWKKLTQHHHSQSANNMAASAPTTPAVRSASSLPPEYGGYMPKSSSSGTNTPSDYFGRQQHSRQKSTDAFLGSAASTPPAMSDSSSRKRLTARRKKKHGIEGKFHQDVMGVTFLEVCHAKDLPPERNLARTSFDMDPFVVVSYGTSTFRTSAVRHNLNPVWNEKLFFHVRHHEANFHLKFTVYDREKFSGNDLVAWCQVPIQDIIQQHKEMQFADSQDEEIDMIEQEMDRLTFPLQMVNPDKWKNKRPSLTIRAKFMPYEEIRKMFWLSLAKAYDAEHTGTLSRLQVQSMLETIGSTITEATIDRFWSNSGKDPKMEDQEITLEELVNSLENYMQAEAEYNGNWPTSPTMTPSASGDNMEGLGLSMMQMAMDQDDDDQDEDEDEDEDDEEEDWNGIEEEEDDDMIENLLTTSEDDDQLPFGILNPDMFDYSSMPTTPAARDQLLQPPADVDLAEALIKEENSMIKRLPTTPNGSSALRQQFPSHRRTAVEKVIRLKECPICHRPNLGRRSQMDIITHIATCAANDWTTVDRFLMGNFLTEAYAQRRWFVKLVRKVGYGKYSLGRDNANIIIQDRRTGQLIEEKMSVYVRLGMRLVYKGMKTSIQSKGAQRILTNLTLKQGRRFDSPNSAREIPGFIKFHKIQLHEVWKPVSSFKTFNEFFYRKLKPGARPADSPEDPTVAVSPADSRMTAFDSVSEATRLWIKGIEFSLKKLLGDPTSAKELQGGPLAVFRLAPQDYHRFHSPVDGIVTKVKHISGQYYTVNPMAIRTTIDVFGENARTIVWMDSKEFGKVAVVCVGAMLVGSIIITAKVGSELKRADEMGYFAFGGSTLVVVFEKGKMNFDRDLLENSDRTVETLVQVGNHIGRLPPQPPQ</sequence>
<feature type="compositionally biased region" description="Polar residues" evidence="12">
    <location>
        <begin position="269"/>
        <end position="279"/>
    </location>
</feature>
<feature type="compositionally biased region" description="Polar residues" evidence="12">
    <location>
        <begin position="569"/>
        <end position="582"/>
    </location>
</feature>
<dbReference type="InterPro" id="IPR003817">
    <property type="entry name" value="PS_Dcarbxylase"/>
</dbReference>
<feature type="active site" description="Schiff-base intermediate with substrate; via pyruvic acid; for decarboxylase activity" evidence="11">
    <location>
        <position position="1054"/>
    </location>
</feature>